<dbReference type="OrthoDB" id="1662073at2"/>
<dbReference type="NCBIfam" id="TIGR03637">
    <property type="entry name" value="cas1_YPEST"/>
    <property type="match status" value="1"/>
</dbReference>
<dbReference type="InterPro" id="IPR019857">
    <property type="entry name" value="CRISPR-assoc_Cas1_YPEST-subtyp"/>
</dbReference>
<organism evidence="9 10">
    <name type="scientific">Tepidimonas alkaliphilus</name>
    <dbReference type="NCBI Taxonomy" id="2588942"/>
    <lineage>
        <taxon>Bacteria</taxon>
        <taxon>Pseudomonadati</taxon>
        <taxon>Pseudomonadota</taxon>
        <taxon>Betaproteobacteria</taxon>
        <taxon>Burkholderiales</taxon>
        <taxon>Tepidimonas</taxon>
    </lineage>
</organism>
<dbReference type="EC" id="3.1.-.-" evidence="8"/>
<dbReference type="GO" id="GO:0051607">
    <property type="term" value="P:defense response to virus"/>
    <property type="evidence" value="ECO:0007669"/>
    <property type="project" value="UniProtKB-UniRule"/>
</dbReference>
<gene>
    <name evidence="8 9" type="primary">cas1</name>
    <name evidence="9" type="ORF">Talka_02279</name>
</gene>
<dbReference type="InterPro" id="IPR042206">
    <property type="entry name" value="CRISPR-assoc_Cas1_C"/>
</dbReference>
<feature type="binding site" evidence="8">
    <location>
        <position position="239"/>
    </location>
    <ligand>
        <name>Mn(2+)</name>
        <dbReference type="ChEBI" id="CHEBI:29035"/>
    </ligand>
</feature>
<comment type="similarity">
    <text evidence="8">Belongs to the CRISPR-associated endonuclease Cas1 family.</text>
</comment>
<dbReference type="HAMAP" id="MF_01470">
    <property type="entry name" value="Cas1"/>
    <property type="match status" value="1"/>
</dbReference>
<dbReference type="RefSeq" id="WP_143891463.1">
    <property type="nucleotide sequence ID" value="NZ_VJNB01000018.1"/>
</dbReference>
<keyword evidence="8" id="KW-0464">Manganese</keyword>
<evidence type="ECO:0000313" key="9">
    <source>
        <dbReference type="EMBL" id="TSE18252.1"/>
    </source>
</evidence>
<dbReference type="InterPro" id="IPR042211">
    <property type="entry name" value="CRISPR-assoc_Cas1_N"/>
</dbReference>
<evidence type="ECO:0000256" key="6">
    <source>
        <dbReference type="ARBA" id="ARBA00023118"/>
    </source>
</evidence>
<dbReference type="Gene3D" id="3.100.10.20">
    <property type="entry name" value="CRISPR-associated endonuclease Cas1, N-terminal domain"/>
    <property type="match status" value="1"/>
</dbReference>
<dbReference type="EMBL" id="VJNB01000018">
    <property type="protein sequence ID" value="TSE18252.1"/>
    <property type="molecule type" value="Genomic_DNA"/>
</dbReference>
<evidence type="ECO:0000256" key="1">
    <source>
        <dbReference type="ARBA" id="ARBA00022722"/>
    </source>
</evidence>
<reference evidence="9 10" key="1">
    <citation type="submission" date="2019-07" db="EMBL/GenBank/DDBJ databases">
        <title>Tepidimonas alkaliphilus YIM 72238 draft genome.</title>
        <authorList>
            <person name="Da Costa M.S."/>
            <person name="Froufe H.J.C."/>
            <person name="Egas C."/>
            <person name="Albuquerque L."/>
        </authorList>
    </citation>
    <scope>NUCLEOTIDE SEQUENCE [LARGE SCALE GENOMIC DNA]</scope>
    <source>
        <strain evidence="9 10">YIM 72238</strain>
    </source>
</reference>
<dbReference type="Proteomes" id="UP000315736">
    <property type="component" value="Unassembled WGS sequence"/>
</dbReference>
<dbReference type="GO" id="GO:0016787">
    <property type="term" value="F:hydrolase activity"/>
    <property type="evidence" value="ECO:0007669"/>
    <property type="project" value="UniProtKB-KW"/>
</dbReference>
<keyword evidence="7 8" id="KW-0238">DNA-binding</keyword>
<dbReference type="GO" id="GO:0004520">
    <property type="term" value="F:DNA endonuclease activity"/>
    <property type="evidence" value="ECO:0007669"/>
    <property type="project" value="InterPro"/>
</dbReference>
<evidence type="ECO:0000256" key="4">
    <source>
        <dbReference type="ARBA" id="ARBA00022801"/>
    </source>
</evidence>
<evidence type="ECO:0000256" key="3">
    <source>
        <dbReference type="ARBA" id="ARBA00022759"/>
    </source>
</evidence>
<dbReference type="InterPro" id="IPR002729">
    <property type="entry name" value="CRISPR-assoc_Cas1"/>
</dbReference>
<dbReference type="Gene3D" id="1.20.120.920">
    <property type="entry name" value="CRISPR-associated endonuclease Cas1, C-terminal domain"/>
    <property type="match status" value="1"/>
</dbReference>
<keyword evidence="6 8" id="KW-0051">Antiviral defense</keyword>
<evidence type="ECO:0000256" key="7">
    <source>
        <dbReference type="ARBA" id="ARBA00023125"/>
    </source>
</evidence>
<evidence type="ECO:0000313" key="10">
    <source>
        <dbReference type="Proteomes" id="UP000315736"/>
    </source>
</evidence>
<comment type="caution">
    <text evidence="9">The sequence shown here is derived from an EMBL/GenBank/DDBJ whole genome shotgun (WGS) entry which is preliminary data.</text>
</comment>
<dbReference type="Pfam" id="PF01867">
    <property type="entry name" value="Cas_Cas1"/>
    <property type="match status" value="1"/>
</dbReference>
<keyword evidence="1 8" id="KW-0540">Nuclease</keyword>
<evidence type="ECO:0000256" key="5">
    <source>
        <dbReference type="ARBA" id="ARBA00022842"/>
    </source>
</evidence>
<feature type="binding site" evidence="8">
    <location>
        <position position="253"/>
    </location>
    <ligand>
        <name>Mn(2+)</name>
        <dbReference type="ChEBI" id="CHEBI:29035"/>
    </ligand>
</feature>
<proteinExistence type="inferred from homology"/>
<dbReference type="GO" id="GO:0003677">
    <property type="term" value="F:DNA binding"/>
    <property type="evidence" value="ECO:0007669"/>
    <property type="project" value="UniProtKB-KW"/>
</dbReference>
<keyword evidence="4 8" id="KW-0378">Hydrolase</keyword>
<feature type="binding site" evidence="8">
    <location>
        <position position="172"/>
    </location>
    <ligand>
        <name>Mn(2+)</name>
        <dbReference type="ChEBI" id="CHEBI:29035"/>
    </ligand>
</feature>
<keyword evidence="5 8" id="KW-0460">Magnesium</keyword>
<dbReference type="GO" id="GO:0046872">
    <property type="term" value="F:metal ion binding"/>
    <property type="evidence" value="ECO:0007669"/>
    <property type="project" value="UniProtKB-UniRule"/>
</dbReference>
<comment type="function">
    <text evidence="8">CRISPR (clustered regularly interspaced short palindromic repeat), is an adaptive immune system that provides protection against mobile genetic elements (viruses, transposable elements and conjugative plasmids). CRISPR clusters contain spacers, sequences complementary to antecedent mobile elements, and target invading nucleic acids. CRISPR clusters are transcribed and processed into CRISPR RNA (crRNA). Acts as a dsDNA endonuclease. Involved in the integration of spacer DNA into the CRISPR cassette.</text>
</comment>
<name>A0A554W3W0_9BURK</name>
<evidence type="ECO:0000256" key="2">
    <source>
        <dbReference type="ARBA" id="ARBA00022723"/>
    </source>
</evidence>
<dbReference type="AlphaFoldDB" id="A0A554W3W0"/>
<comment type="subunit">
    <text evidence="8">Homodimer, forms a heterotetramer with a Cas2 homodimer.</text>
</comment>
<keyword evidence="10" id="KW-1185">Reference proteome</keyword>
<comment type="cofactor">
    <cofactor evidence="8">
        <name>Mg(2+)</name>
        <dbReference type="ChEBI" id="CHEBI:18420"/>
    </cofactor>
    <cofactor evidence="8">
        <name>Mn(2+)</name>
        <dbReference type="ChEBI" id="CHEBI:29035"/>
    </cofactor>
</comment>
<dbReference type="GO" id="GO:0043571">
    <property type="term" value="P:maintenance of CRISPR repeat elements"/>
    <property type="evidence" value="ECO:0007669"/>
    <property type="project" value="UniProtKB-UniRule"/>
</dbReference>
<protein>
    <recommendedName>
        <fullName evidence="8">CRISPR-associated endonuclease Cas1</fullName>
        <ecNumber evidence="8">3.1.-.-</ecNumber>
    </recommendedName>
</protein>
<keyword evidence="2 8" id="KW-0479">Metal-binding</keyword>
<keyword evidence="3 8" id="KW-0255">Endonuclease</keyword>
<dbReference type="NCBIfam" id="TIGR00287">
    <property type="entry name" value="cas1"/>
    <property type="match status" value="1"/>
</dbReference>
<sequence length="321" mass="35831">MSQEPRSRAVLMSRRANVYYLEHVRLVQRGERLMYLSESGENIDQFINIPYKNTAFILLGKGTSITDAAARRLAEANIVLGFCGSGGSPLLGATDATFWLPQDEYRPTEYMQAWARMWFDEGARLKAAKEFLDFRADLAKKKLDVEGAVDAAEALKQAAKHASSTEDLLSAEAVYARRLYAILARKYKIDFSREPGKGKKETASDLVNSFLDHGNYLAYGYAACALHTLGISFAFPVLHGKTRRGALVFDVADLVKDWLVMPLAFEFGVKKSEDRELRAAIIRRAHDDEVLDLLMTFVKSICEKYSKNQGLAQESPPQGSA</sequence>
<evidence type="ECO:0000256" key="8">
    <source>
        <dbReference type="HAMAP-Rule" id="MF_01470"/>
    </source>
</evidence>
<accession>A0A554W3W0</accession>